<dbReference type="InterPro" id="IPR015421">
    <property type="entry name" value="PyrdxlP-dep_Trfase_major"/>
</dbReference>
<dbReference type="FunFam" id="3.90.1150.10:FF:000006">
    <property type="entry name" value="Phosphoserine aminotransferase"/>
    <property type="match status" value="1"/>
</dbReference>
<evidence type="ECO:0000259" key="13">
    <source>
        <dbReference type="Pfam" id="PF00266"/>
    </source>
</evidence>
<dbReference type="InterPro" id="IPR036388">
    <property type="entry name" value="WH-like_DNA-bd_sf"/>
</dbReference>
<evidence type="ECO:0000313" key="17">
    <source>
        <dbReference type="Proteomes" id="UP001152747"/>
    </source>
</evidence>
<dbReference type="EC" id="2.6.1.52" evidence="5"/>
<evidence type="ECO:0000256" key="10">
    <source>
        <dbReference type="ARBA" id="ARBA00023299"/>
    </source>
</evidence>
<dbReference type="Gene3D" id="3.30.420.10">
    <property type="entry name" value="Ribonuclease H-like superfamily/Ribonuclease H"/>
    <property type="match status" value="2"/>
</dbReference>
<dbReference type="AlphaFoldDB" id="A0A9P1IJQ9"/>
<comment type="similarity">
    <text evidence="4">Belongs to the class-V pyridoxal-phosphate-dependent aminotransferase family. SerC subfamily.</text>
</comment>
<dbReference type="InterPro" id="IPR036397">
    <property type="entry name" value="RNaseH_sf"/>
</dbReference>
<keyword evidence="7" id="KW-0028">Amino-acid biosynthesis</keyword>
<dbReference type="GO" id="GO:0030170">
    <property type="term" value="F:pyridoxal phosphate binding"/>
    <property type="evidence" value="ECO:0007669"/>
    <property type="project" value="TreeGrafter"/>
</dbReference>
<dbReference type="GO" id="GO:0006564">
    <property type="term" value="P:L-serine biosynthetic process"/>
    <property type="evidence" value="ECO:0007669"/>
    <property type="project" value="UniProtKB-KW"/>
</dbReference>
<dbReference type="Proteomes" id="UP001152747">
    <property type="component" value="Unassembled WGS sequence"/>
</dbReference>
<evidence type="ECO:0000256" key="8">
    <source>
        <dbReference type="ARBA" id="ARBA00022679"/>
    </source>
</evidence>
<name>A0A9P1IJQ9_9PELO</name>
<feature type="domain" description="Transposable element Tc3 transposase-like DNA-binding HTH" evidence="15">
    <location>
        <begin position="64"/>
        <end position="103"/>
    </location>
</feature>
<comment type="catalytic activity">
    <reaction evidence="12">
        <text>O-phospho-L-serine + 2-oxoglutarate = 3-phosphooxypyruvate + L-glutamate</text>
        <dbReference type="Rhea" id="RHEA:14329"/>
        <dbReference type="ChEBI" id="CHEBI:16810"/>
        <dbReference type="ChEBI" id="CHEBI:18110"/>
        <dbReference type="ChEBI" id="CHEBI:29985"/>
        <dbReference type="ChEBI" id="CHEBI:57524"/>
        <dbReference type="EC" id="2.6.1.52"/>
    </reaction>
</comment>
<evidence type="ECO:0000256" key="12">
    <source>
        <dbReference type="ARBA" id="ARBA00049007"/>
    </source>
</evidence>
<dbReference type="InterPro" id="IPR015422">
    <property type="entry name" value="PyrdxlP-dep_Trfase_small"/>
</dbReference>
<dbReference type="Gene3D" id="3.40.640.10">
    <property type="entry name" value="Type I PLP-dependent aspartate aminotransferase-like (Major domain)"/>
    <property type="match status" value="1"/>
</dbReference>
<keyword evidence="8" id="KW-0808">Transferase</keyword>
<comment type="caution">
    <text evidence="16">The sequence shown here is derived from an EMBL/GenBank/DDBJ whole genome shotgun (WGS) entry which is preliminary data.</text>
</comment>
<feature type="domain" description="Aminotransferase class V" evidence="13">
    <location>
        <begin position="292"/>
        <end position="441"/>
    </location>
</feature>
<evidence type="ECO:0000259" key="15">
    <source>
        <dbReference type="Pfam" id="PF21517"/>
    </source>
</evidence>
<dbReference type="InterPro" id="IPR022278">
    <property type="entry name" value="Pser_aminoTfrase"/>
</dbReference>
<keyword evidence="9" id="KW-0663">Pyridoxal phosphate</keyword>
<sequence>MSRGSHLTKEEQAQIRAFKIAGWSNRMISSKLKRSLNCINQFVNNPDHYERMKNTGAPKKLTERDKRGIVRLASNTMKSCNDIKNELGLNISKTTVWRAIDQSPEIVRAKLVPAPRLTLRHKDNRLTFAKANMATDWDKIIFSDEKKFNLDGPDGYNSYWHDIRKDQLRFPKRNFGGGRVMIMLPSTSANHQKIGSKATKSKFWIGQRVLLILIRWKTYGELVRRVYAQGKKYDTVDQLKDAIETEWNKIDKNYLKRLVDSMPNRLYDVISKHGGPTKNFGGEPIIMKRTVVFGGTQKNLGAAGLTIVIVRNDLIGFELPTTPGILNYREIRDSSSLYNTLPAGNLRTTNLVLKWIRDQGGVQKMYQNNLEKSKLIYAIIDSSEGFYRSEIAPQNRSIMNICFGVSGNLEEKFLCGAEQRDMLNLKGHRSVGKIRASIYNSTRRAPPANAGSSFWIVPASRVVFFRCKQKHVS</sequence>
<keyword evidence="17" id="KW-1185">Reference proteome</keyword>
<keyword evidence="10" id="KW-0718">Serine biosynthesis</keyword>
<dbReference type="EMBL" id="CANHGI010000004">
    <property type="protein sequence ID" value="CAI5446794.1"/>
    <property type="molecule type" value="Genomic_DNA"/>
</dbReference>
<comment type="cofactor">
    <cofactor evidence="1">
        <name>pyridoxal 5'-phosphate</name>
        <dbReference type="ChEBI" id="CHEBI:597326"/>
    </cofactor>
</comment>
<feature type="domain" description="Tc3 transposase DNA binding" evidence="14">
    <location>
        <begin position="3"/>
        <end position="49"/>
    </location>
</feature>
<dbReference type="PANTHER" id="PTHR43247:SF1">
    <property type="entry name" value="PHOSPHOSERINE AMINOTRANSFERASE"/>
    <property type="match status" value="1"/>
</dbReference>
<gene>
    <name evidence="16" type="ORF">CAMP_LOCUS9431</name>
</gene>
<organism evidence="16 17">
    <name type="scientific">Caenorhabditis angaria</name>
    <dbReference type="NCBI Taxonomy" id="860376"/>
    <lineage>
        <taxon>Eukaryota</taxon>
        <taxon>Metazoa</taxon>
        <taxon>Ecdysozoa</taxon>
        <taxon>Nematoda</taxon>
        <taxon>Chromadorea</taxon>
        <taxon>Rhabditida</taxon>
        <taxon>Rhabditina</taxon>
        <taxon>Rhabditomorpha</taxon>
        <taxon>Rhabditoidea</taxon>
        <taxon>Rhabditidae</taxon>
        <taxon>Peloderinae</taxon>
        <taxon>Caenorhabditis</taxon>
    </lineage>
</organism>
<comment type="pathway">
    <text evidence="3">Amino-acid biosynthesis; L-serine biosynthesis; L-serine from 3-phospho-D-glycerate: step 2/3.</text>
</comment>
<evidence type="ECO:0000256" key="1">
    <source>
        <dbReference type="ARBA" id="ARBA00001933"/>
    </source>
</evidence>
<comment type="catalytic activity">
    <reaction evidence="11">
        <text>4-(phosphooxy)-L-threonine + 2-oxoglutarate = (R)-3-hydroxy-2-oxo-4-phosphooxybutanoate + L-glutamate</text>
        <dbReference type="Rhea" id="RHEA:16573"/>
        <dbReference type="ChEBI" id="CHEBI:16810"/>
        <dbReference type="ChEBI" id="CHEBI:29985"/>
        <dbReference type="ChEBI" id="CHEBI:58452"/>
        <dbReference type="ChEBI" id="CHEBI:58538"/>
        <dbReference type="EC" id="2.6.1.52"/>
    </reaction>
</comment>
<dbReference type="InterPro" id="IPR015424">
    <property type="entry name" value="PyrdxlP-dep_Trfase"/>
</dbReference>
<dbReference type="GO" id="GO:0005737">
    <property type="term" value="C:cytoplasm"/>
    <property type="evidence" value="ECO:0007669"/>
    <property type="project" value="TreeGrafter"/>
</dbReference>
<dbReference type="Pfam" id="PF00266">
    <property type="entry name" value="Aminotran_5"/>
    <property type="match status" value="1"/>
</dbReference>
<evidence type="ECO:0000256" key="4">
    <source>
        <dbReference type="ARBA" id="ARBA00006904"/>
    </source>
</evidence>
<dbReference type="InterPro" id="IPR025898">
    <property type="entry name" value="Tc3_transposase_DNA-bd_dom"/>
</dbReference>
<accession>A0A9P1IJQ9</accession>
<evidence type="ECO:0000259" key="14">
    <source>
        <dbReference type="Pfam" id="PF11427"/>
    </source>
</evidence>
<dbReference type="InterPro" id="IPR000192">
    <property type="entry name" value="Aminotrans_V_dom"/>
</dbReference>
<reference evidence="16" key="1">
    <citation type="submission" date="2022-11" db="EMBL/GenBank/DDBJ databases">
        <authorList>
            <person name="Kikuchi T."/>
        </authorList>
    </citation>
    <scope>NUCLEOTIDE SEQUENCE</scope>
    <source>
        <strain evidence="16">PS1010</strain>
    </source>
</reference>
<evidence type="ECO:0000256" key="6">
    <source>
        <dbReference type="ARBA" id="ARBA00022576"/>
    </source>
</evidence>
<evidence type="ECO:0000313" key="16">
    <source>
        <dbReference type="EMBL" id="CAI5446794.1"/>
    </source>
</evidence>
<dbReference type="InterPro" id="IPR048703">
    <property type="entry name" value="Tnp_Tc3-like_HTH"/>
</dbReference>
<evidence type="ECO:0000256" key="3">
    <source>
        <dbReference type="ARBA" id="ARBA00005099"/>
    </source>
</evidence>
<dbReference type="GO" id="GO:0005634">
    <property type="term" value="C:nucleus"/>
    <property type="evidence" value="ECO:0007669"/>
    <property type="project" value="UniProtKB-SubCell"/>
</dbReference>
<dbReference type="Gene3D" id="1.10.10.60">
    <property type="entry name" value="Homeodomain-like"/>
    <property type="match status" value="1"/>
</dbReference>
<protein>
    <recommendedName>
        <fullName evidence="5">phosphoserine transaminase</fullName>
        <ecNumber evidence="5">2.6.1.52</ecNumber>
    </recommendedName>
</protein>
<dbReference type="Pfam" id="PF21517">
    <property type="entry name" value="HTH_Tnp_Tc3_2_like"/>
    <property type="match status" value="1"/>
</dbReference>
<proteinExistence type="inferred from homology"/>
<evidence type="ECO:0000256" key="9">
    <source>
        <dbReference type="ARBA" id="ARBA00022898"/>
    </source>
</evidence>
<evidence type="ECO:0000256" key="11">
    <source>
        <dbReference type="ARBA" id="ARBA00047630"/>
    </source>
</evidence>
<dbReference type="Gene3D" id="3.90.1150.10">
    <property type="entry name" value="Aspartate Aminotransferase, domain 1"/>
    <property type="match status" value="1"/>
</dbReference>
<evidence type="ECO:0000256" key="7">
    <source>
        <dbReference type="ARBA" id="ARBA00022605"/>
    </source>
</evidence>
<evidence type="ECO:0000256" key="2">
    <source>
        <dbReference type="ARBA" id="ARBA00004123"/>
    </source>
</evidence>
<dbReference type="Pfam" id="PF11427">
    <property type="entry name" value="HTH_Tnp_Tc3_1"/>
    <property type="match status" value="1"/>
</dbReference>
<dbReference type="SUPFAM" id="SSF53383">
    <property type="entry name" value="PLP-dependent transferases"/>
    <property type="match status" value="1"/>
</dbReference>
<dbReference type="InterPro" id="IPR009057">
    <property type="entry name" value="Homeodomain-like_sf"/>
</dbReference>
<dbReference type="OrthoDB" id="5837857at2759"/>
<dbReference type="GO" id="GO:0004648">
    <property type="term" value="F:O-phospho-L-serine:2-oxoglutarate aminotransferase activity"/>
    <property type="evidence" value="ECO:0007669"/>
    <property type="project" value="UniProtKB-EC"/>
</dbReference>
<keyword evidence="6" id="KW-0032">Aminotransferase</keyword>
<comment type="subcellular location">
    <subcellularLocation>
        <location evidence="2">Nucleus</location>
    </subcellularLocation>
</comment>
<dbReference type="SUPFAM" id="SSF46689">
    <property type="entry name" value="Homeodomain-like"/>
    <property type="match status" value="2"/>
</dbReference>
<dbReference type="PANTHER" id="PTHR43247">
    <property type="entry name" value="PHOSPHOSERINE AMINOTRANSFERASE"/>
    <property type="match status" value="1"/>
</dbReference>
<dbReference type="Gene3D" id="1.10.10.10">
    <property type="entry name" value="Winged helix-like DNA-binding domain superfamily/Winged helix DNA-binding domain"/>
    <property type="match status" value="1"/>
</dbReference>
<dbReference type="GO" id="GO:0003677">
    <property type="term" value="F:DNA binding"/>
    <property type="evidence" value="ECO:0007669"/>
    <property type="project" value="InterPro"/>
</dbReference>
<evidence type="ECO:0000256" key="5">
    <source>
        <dbReference type="ARBA" id="ARBA00013030"/>
    </source>
</evidence>